<proteinExistence type="predicted"/>
<dbReference type="InterPro" id="IPR016184">
    <property type="entry name" value="Capsid/spike_ssDNA_virus"/>
</dbReference>
<evidence type="ECO:0000256" key="4">
    <source>
        <dbReference type="ARBA" id="ARBA00022844"/>
    </source>
</evidence>
<evidence type="ECO:0000256" key="3">
    <source>
        <dbReference type="ARBA" id="ARBA00022561"/>
    </source>
</evidence>
<protein>
    <submittedName>
        <fullName evidence="7">VP</fullName>
    </submittedName>
</protein>
<keyword evidence="3" id="KW-0167">Capsid protein</keyword>
<evidence type="ECO:0000256" key="1">
    <source>
        <dbReference type="ARBA" id="ARBA00004328"/>
    </source>
</evidence>
<evidence type="ECO:0000256" key="5">
    <source>
        <dbReference type="SAM" id="MobiDB-lite"/>
    </source>
</evidence>
<name>A0A7L7YQM6_9VIRU</name>
<keyword evidence="4" id="KW-0946">Virion</keyword>
<accession>A0A7L7YQM6</accession>
<feature type="compositionally biased region" description="Gly residues" evidence="5">
    <location>
        <begin position="454"/>
        <end position="464"/>
    </location>
</feature>
<dbReference type="Pfam" id="PF02336">
    <property type="entry name" value="Denso_VP4"/>
    <property type="match status" value="1"/>
</dbReference>
<sequence>MLFEGYGTGYGGRSYGRRSLFLARKSGRSYGVYKHESGRSLFIMSHVVSADGHWQWNGHRWKRVVDEFGNASQWNSEEIEWLNENQPIYERNQPLDPEQIELDEIELNTAEDTPLLESGVGLAETGGVSAVGAAAAPSTASVATAAVIAGATIIGGVTTGILSSDEDHRDPTVGLPGHHYVGPGNTISDTSPVDTDDSIARHHDIAYENAQSQQDIQDADRESASDFLTDVIHNNNLHSAVGYVGLKAKETVESAVGVQYPPNLPPSVSGMSGRDIARMQRRFRRARARYDINRDPSRHPDFPTQRGRQNYAWSQWNHARQNHGLPRVEPPPRLGINVTQRPRTLGDGSRRTNDALSYRDWKTQRRNGPVLDVLSDLSSDEQNVVEEVMREADGGGSISIADFDNRDGAGPSNAGDMASHGQGAGTKRIRLDGGDDIPSSGSSTASAVPAAAPGGTGHNSGSDGGFDSAQGPESYLMKGGYSAKGGMMRFTKVHRMKSWAIPYINVTDATDRGGTNFVTTPLAKIPWEYAFFYLSQEEFNLLPAGSYIDSVHIKVMQTVASTGYPTGGTTADIATTNHPKVLVIGKDLEKKCRGGVDRTLTLSSNMIPSVPTDPAAAYADFVANQYGTDQTSADASVVVPGVAHKIPFYNKTYFCIYQPNRAQALTRSFFTETNPGVVDENFAPGFEYFQNYITEVNSNDTTWDHVDGMSYKFENAPIGEQYRQLEILTDEVNNATGNALYYNAKRNITGMFVNGNTKFTESIRPSERNSIPIVTYKSAPMEKGCYFVRGDKAGKPSRQPTYHIGMRAIDKLAPEAAGSRATSFVQANIEFEIQATMIVNLPSYPNRFVRPKFYNTSVENTAQGIGAYPSGGKDRVVTFGLYNETATAPAVAPVDQVGSEPTEGDMETRPRRLRPRRSVPYVPTAHKKKK</sequence>
<evidence type="ECO:0000259" key="6">
    <source>
        <dbReference type="Pfam" id="PF08398"/>
    </source>
</evidence>
<dbReference type="SUPFAM" id="SSF88645">
    <property type="entry name" value="ssDNA viruses"/>
    <property type="match status" value="1"/>
</dbReference>
<feature type="region of interest" description="Disordered" evidence="5">
    <location>
        <begin position="892"/>
        <end position="930"/>
    </location>
</feature>
<dbReference type="GO" id="GO:0039615">
    <property type="term" value="C:T=1 icosahedral viral capsid"/>
    <property type="evidence" value="ECO:0007669"/>
    <property type="project" value="UniProtKB-KW"/>
</dbReference>
<dbReference type="InterPro" id="IPR003433">
    <property type="entry name" value="Capsid_VP4_densovirus"/>
</dbReference>
<gene>
    <name evidence="7" type="primary">VP</name>
</gene>
<comment type="subcellular location">
    <subcellularLocation>
        <location evidence="1">Virion</location>
    </subcellularLocation>
</comment>
<reference evidence="7" key="1">
    <citation type="submission" date="2020-07" db="EMBL/GenBank/DDBJ databases">
        <title>Diversity of sea star-associated densoviruses and transcribed endogenized viral elements of densovirus origin.</title>
        <authorList>
            <person name="Jackson E.W."/>
            <person name="Hewson I."/>
        </authorList>
    </citation>
    <scope>NUCLEOTIDE SEQUENCE</scope>
</reference>
<feature type="domain" description="Phospholipase A2-like" evidence="6">
    <location>
        <begin position="174"/>
        <end position="216"/>
    </location>
</feature>
<feature type="compositionally biased region" description="Low complexity" evidence="5">
    <location>
        <begin position="436"/>
        <end position="453"/>
    </location>
</feature>
<evidence type="ECO:0000313" key="7">
    <source>
        <dbReference type="EMBL" id="QOD39600.1"/>
    </source>
</evidence>
<feature type="region of interest" description="Disordered" evidence="5">
    <location>
        <begin position="322"/>
        <end position="360"/>
    </location>
</feature>
<organism evidence="7">
    <name type="scientific">uncultured densovirus</name>
    <dbReference type="NCBI Taxonomy" id="748192"/>
    <lineage>
        <taxon>Viruses</taxon>
        <taxon>Monodnaviria</taxon>
        <taxon>Shotokuvirae</taxon>
        <taxon>Cossaviricota</taxon>
        <taxon>Quintoviricetes</taxon>
        <taxon>Piccovirales</taxon>
        <taxon>Parvoviridae</taxon>
        <taxon>Densovirinae</taxon>
        <taxon>environmental samples</taxon>
    </lineage>
</organism>
<feature type="region of interest" description="Disordered" evidence="5">
    <location>
        <begin position="392"/>
        <end position="469"/>
    </location>
</feature>
<dbReference type="EMBL" id="MT733049">
    <property type="protein sequence ID" value="QOD39600.1"/>
    <property type="molecule type" value="Genomic_DNA"/>
</dbReference>
<evidence type="ECO:0000256" key="2">
    <source>
        <dbReference type="ARBA" id="ARBA00022431"/>
    </source>
</evidence>
<dbReference type="InterPro" id="IPR013607">
    <property type="entry name" value="Phospholipase_A2-like"/>
</dbReference>
<dbReference type="GO" id="GO:0005198">
    <property type="term" value="F:structural molecule activity"/>
    <property type="evidence" value="ECO:0007669"/>
    <property type="project" value="InterPro"/>
</dbReference>
<keyword evidence="2" id="KW-1140">T=1 icosahedral capsid protein</keyword>
<dbReference type="Pfam" id="PF08398">
    <property type="entry name" value="Phospholip_A2_4"/>
    <property type="match status" value="1"/>
</dbReference>
<feature type="compositionally biased region" description="Basic and acidic residues" evidence="5">
    <location>
        <begin position="348"/>
        <end position="360"/>
    </location>
</feature>